<gene>
    <name evidence="1" type="ORF">GCM10011340_35440</name>
</gene>
<organism evidence="1 2">
    <name type="scientific">Roseivirga thermotolerans</name>
    <dbReference type="NCBI Taxonomy" id="1758176"/>
    <lineage>
        <taxon>Bacteria</taxon>
        <taxon>Pseudomonadati</taxon>
        <taxon>Bacteroidota</taxon>
        <taxon>Cytophagia</taxon>
        <taxon>Cytophagales</taxon>
        <taxon>Roseivirgaceae</taxon>
        <taxon>Roseivirga</taxon>
    </lineage>
</organism>
<sequence length="65" mass="7554">MSGARNGETAGKKWFTVQKNVEETETVMLNLFQHLNFKVPEIIPNYRDRVTQVNEETKTNTRRSA</sequence>
<dbReference type="Proteomes" id="UP000658258">
    <property type="component" value="Unassembled WGS sequence"/>
</dbReference>
<comment type="caution">
    <text evidence="1">The sequence shown here is derived from an EMBL/GenBank/DDBJ whole genome shotgun (WGS) entry which is preliminary data.</text>
</comment>
<evidence type="ECO:0000313" key="2">
    <source>
        <dbReference type="Proteomes" id="UP000658258"/>
    </source>
</evidence>
<name>A0ABQ3IA30_9BACT</name>
<dbReference type="EMBL" id="BNAG01000006">
    <property type="protein sequence ID" value="GHE75492.1"/>
    <property type="molecule type" value="Genomic_DNA"/>
</dbReference>
<keyword evidence="2" id="KW-1185">Reference proteome</keyword>
<protein>
    <submittedName>
        <fullName evidence="1">Uncharacterized protein</fullName>
    </submittedName>
</protein>
<accession>A0ABQ3IA30</accession>
<proteinExistence type="predicted"/>
<evidence type="ECO:0000313" key="1">
    <source>
        <dbReference type="EMBL" id="GHE75492.1"/>
    </source>
</evidence>
<reference evidence="2" key="1">
    <citation type="journal article" date="2019" name="Int. J. Syst. Evol. Microbiol.">
        <title>The Global Catalogue of Microorganisms (GCM) 10K type strain sequencing project: providing services to taxonomists for standard genome sequencing and annotation.</title>
        <authorList>
            <consortium name="The Broad Institute Genomics Platform"/>
            <consortium name="The Broad Institute Genome Sequencing Center for Infectious Disease"/>
            <person name="Wu L."/>
            <person name="Ma J."/>
        </authorList>
    </citation>
    <scope>NUCLEOTIDE SEQUENCE [LARGE SCALE GENOMIC DNA]</scope>
    <source>
        <strain evidence="2">CGMCC 1.15111</strain>
    </source>
</reference>